<dbReference type="EMBL" id="LIIK01000042">
    <property type="protein sequence ID" value="KQM08373.1"/>
    <property type="molecule type" value="Genomic_DNA"/>
</dbReference>
<keyword evidence="1" id="KW-0812">Transmembrane</keyword>
<keyword evidence="1" id="KW-0472">Membrane</keyword>
<name>A0A0Q4B354_9BACT</name>
<keyword evidence="3" id="KW-1185">Reference proteome</keyword>
<dbReference type="Proteomes" id="UP000054172">
    <property type="component" value="Unassembled WGS sequence"/>
</dbReference>
<organism evidence="2 3">
    <name type="scientific">Candidatus [Bacteroides] periocalifornicus</name>
    <dbReference type="NCBI Taxonomy" id="1702214"/>
    <lineage>
        <taxon>Bacteria</taxon>
        <taxon>Pseudomonadati</taxon>
        <taxon>Bacteroidota</taxon>
    </lineage>
</organism>
<gene>
    <name evidence="2" type="ORF">AL399_07700</name>
</gene>
<comment type="caution">
    <text evidence="2">The sequence shown here is derived from an EMBL/GenBank/DDBJ whole genome shotgun (WGS) entry which is preliminary data.</text>
</comment>
<dbReference type="AlphaFoldDB" id="A0A0Q4B354"/>
<evidence type="ECO:0008006" key="4">
    <source>
        <dbReference type="Google" id="ProtNLM"/>
    </source>
</evidence>
<feature type="transmembrane region" description="Helical" evidence="1">
    <location>
        <begin position="242"/>
        <end position="264"/>
    </location>
</feature>
<accession>A0A0Q4B354</accession>
<reference evidence="2" key="1">
    <citation type="submission" date="2015-08" db="EMBL/GenBank/DDBJ databases">
        <title>Candidatus Bacteriodes Periocalifornicus.</title>
        <authorList>
            <person name="McLean J.S."/>
            <person name="Kelley S."/>
        </authorList>
    </citation>
    <scope>NUCLEOTIDE SEQUENCE [LARGE SCALE GENOMIC DNA]</scope>
    <source>
        <strain evidence="2">12B</strain>
    </source>
</reference>
<proteinExistence type="predicted"/>
<dbReference type="PATRIC" id="fig|1702214.3.peg.1330"/>
<keyword evidence="1" id="KW-1133">Transmembrane helix</keyword>
<protein>
    <recommendedName>
        <fullName evidence="4">Polysaccharide chain length determinant N-terminal domain-containing protein</fullName>
    </recommendedName>
</protein>
<evidence type="ECO:0000313" key="2">
    <source>
        <dbReference type="EMBL" id="KQM08373.1"/>
    </source>
</evidence>
<sequence length="277" mass="31872">MNQQPEKVVQLDLLLLLARLFRFLWRRKWVVLAIGVLSLILAYVVGYRHPNYIYSMQLSTLNSVLNTEQITQLMTGFRTNPIQQPRNIRSHVLEVKCKEFMGEREKDEAFEPNLITITLSMDRPANPDSITAAVMQYFEDSPFVQEYMAARKLALARSQANYDSVIALSRSLFEQEYRGFGSTQAQGVFVENAGRLSGVTEFIQLLDSTNNLKLQLDLLRPTYVLTPCTLPESNRLKRTVSFFLGSFFALLLVYLLGEGIRYLIVDYPHSGEREYHQ</sequence>
<evidence type="ECO:0000313" key="3">
    <source>
        <dbReference type="Proteomes" id="UP000054172"/>
    </source>
</evidence>
<feature type="transmembrane region" description="Helical" evidence="1">
    <location>
        <begin position="29"/>
        <end position="47"/>
    </location>
</feature>
<evidence type="ECO:0000256" key="1">
    <source>
        <dbReference type="SAM" id="Phobius"/>
    </source>
</evidence>